<dbReference type="Gene3D" id="3.40.50.1000">
    <property type="entry name" value="HAD superfamily/HAD-like"/>
    <property type="match status" value="1"/>
</dbReference>
<dbReference type="InterPro" id="IPR036412">
    <property type="entry name" value="HAD-like_sf"/>
</dbReference>
<keyword evidence="2" id="KW-0378">Hydrolase</keyword>
<proteinExistence type="predicted"/>
<dbReference type="GO" id="GO:0055070">
    <property type="term" value="P:copper ion homeostasis"/>
    <property type="evidence" value="ECO:0007669"/>
    <property type="project" value="TreeGrafter"/>
</dbReference>
<keyword evidence="1" id="KW-1278">Translocase</keyword>
<dbReference type="PANTHER" id="PTHR43520">
    <property type="entry name" value="ATP7, ISOFORM B"/>
    <property type="match status" value="1"/>
</dbReference>
<dbReference type="RefSeq" id="WP_265580073.1">
    <property type="nucleotide sequence ID" value="NZ_CP036172.1"/>
</dbReference>
<dbReference type="Proteomes" id="UP001042704">
    <property type="component" value="Chromosome"/>
</dbReference>
<name>A0A8A3S4Y1_9EURY</name>
<dbReference type="Pfam" id="PF00702">
    <property type="entry name" value="Hydrolase"/>
    <property type="match status" value="1"/>
</dbReference>
<dbReference type="GO" id="GO:0043682">
    <property type="term" value="F:P-type divalent copper transporter activity"/>
    <property type="evidence" value="ECO:0007669"/>
    <property type="project" value="TreeGrafter"/>
</dbReference>
<dbReference type="InterPro" id="IPR023214">
    <property type="entry name" value="HAD_sf"/>
</dbReference>
<dbReference type="PRINTS" id="PR00119">
    <property type="entry name" value="CATATPASE"/>
</dbReference>
<dbReference type="EMBL" id="CP036172">
    <property type="protein sequence ID" value="QSZ67185.1"/>
    <property type="molecule type" value="Genomic_DNA"/>
</dbReference>
<reference evidence="2" key="2">
    <citation type="submission" date="2019-02" db="EMBL/GenBank/DDBJ databases">
        <authorList>
            <person name="Chen S.-C."/>
            <person name="Chien H.-H."/>
            <person name="Lai M.-C."/>
        </authorList>
    </citation>
    <scope>NUCLEOTIDE SEQUENCE</scope>
    <source>
        <strain evidence="2">N2F9704</strain>
    </source>
</reference>
<organism evidence="2 3">
    <name type="scientific">Methanofollis aquaemaris</name>
    <dbReference type="NCBI Taxonomy" id="126734"/>
    <lineage>
        <taxon>Archaea</taxon>
        <taxon>Methanobacteriati</taxon>
        <taxon>Methanobacteriota</taxon>
        <taxon>Stenosarchaea group</taxon>
        <taxon>Methanomicrobia</taxon>
        <taxon>Methanomicrobiales</taxon>
        <taxon>Methanomicrobiaceae</taxon>
        <taxon>Methanofollis</taxon>
    </lineage>
</organism>
<evidence type="ECO:0000256" key="1">
    <source>
        <dbReference type="ARBA" id="ARBA00022967"/>
    </source>
</evidence>
<keyword evidence="3" id="KW-1185">Reference proteome</keyword>
<evidence type="ECO:0000313" key="3">
    <source>
        <dbReference type="Proteomes" id="UP001042704"/>
    </source>
</evidence>
<sequence length="275" mass="29949">MSIAVVFDSAGTLLRSYRTARDVGTGEVLPDVETTLLTCRDPARVLIALNAHSRDVMGAPDDQFLSEYLCERNVGFGVSCLRQVTPHEELASLLYGDREALVGDLQACIRDVWGIMKEEDLVVMDSGAILNLSKRGIEFTVTAGGRPFEGAKETIEALHGLGVATYIASGDRAAKLERIADHLGIPRDQVHGIATPTLKAQLVEDLQECYETVVMVGDGINDLKAFRRADVSILSEQQSRDKPEQLTRAAGYIIKNVREVVPIVQELSDGDIVSI</sequence>
<reference evidence="2" key="1">
    <citation type="journal article" date="2001" name="Int. J. Syst. Evol. Microbiol.">
        <title>Methanofollis aquaemaris sp. nov., a methanogen isolated from an aquaculture fish pond.</title>
        <authorList>
            <person name="Lai M.C."/>
            <person name="Chen S.C."/>
        </authorList>
    </citation>
    <scope>NUCLEOTIDE SEQUENCE</scope>
    <source>
        <strain evidence="2">N2F9704</strain>
    </source>
</reference>
<gene>
    <name evidence="2" type="ORF">RJ40_06570</name>
</gene>
<dbReference type="AlphaFoldDB" id="A0A8A3S4Y1"/>
<dbReference type="GeneID" id="76424011"/>
<dbReference type="GO" id="GO:0005507">
    <property type="term" value="F:copper ion binding"/>
    <property type="evidence" value="ECO:0007669"/>
    <property type="project" value="TreeGrafter"/>
</dbReference>
<dbReference type="PANTHER" id="PTHR43520:SF8">
    <property type="entry name" value="P-TYPE CU(+) TRANSPORTER"/>
    <property type="match status" value="1"/>
</dbReference>
<dbReference type="GO" id="GO:0016787">
    <property type="term" value="F:hydrolase activity"/>
    <property type="evidence" value="ECO:0007669"/>
    <property type="project" value="UniProtKB-KW"/>
</dbReference>
<protein>
    <submittedName>
        <fullName evidence="2">HAD family hydrolase</fullName>
    </submittedName>
</protein>
<accession>A0A8A3S4Y1</accession>
<evidence type="ECO:0000313" key="2">
    <source>
        <dbReference type="EMBL" id="QSZ67185.1"/>
    </source>
</evidence>
<dbReference type="KEGG" id="maqe:RJ40_06570"/>
<dbReference type="SUPFAM" id="SSF56784">
    <property type="entry name" value="HAD-like"/>
    <property type="match status" value="1"/>
</dbReference>
<dbReference type="GO" id="GO:0016020">
    <property type="term" value="C:membrane"/>
    <property type="evidence" value="ECO:0007669"/>
    <property type="project" value="TreeGrafter"/>
</dbReference>